<keyword evidence="1" id="KW-0808">Transferase</keyword>
<dbReference type="InterPro" id="IPR000403">
    <property type="entry name" value="PI3/4_kinase_cat_dom"/>
</dbReference>
<dbReference type="GO" id="GO:0034272">
    <property type="term" value="C:phosphatidylinositol 3-kinase complex, class III, type II"/>
    <property type="evidence" value="ECO:0007669"/>
    <property type="project" value="TreeGrafter"/>
</dbReference>
<dbReference type="GO" id="GO:0034271">
    <property type="term" value="C:phosphatidylinositol 3-kinase complex, class III, type I"/>
    <property type="evidence" value="ECO:0007669"/>
    <property type="project" value="TreeGrafter"/>
</dbReference>
<sequence>MEEINKAKHNEKLLDFLDHVSMGDLEPDSLTSFLDANESGFIQFLPLIIFYITSQERGQYKNSLFNEITQCAQRNDRVLFRLMLLHKNVNCCFCCSEDFKKYSEKRVSSLGLKTSNSFECGLVSLISTLSDKSQKVEEMTTKLTQILLWFSSLYLSPDVLLVPPLELDISDYFFGKGKLIKICPVKRYTSTLRPIQLEFHFFDDKTQSVHKFNYLYKEGDDLRTDTAAQLSFTVFNAIWSSHTLFKSSEHAHIYPIAATYQVIPFNNSGLIEIRGNPDTFVNCETHKNSTACIDGRELEMLYGLHCETCASKVNISLWSLSKKEKIIETLAGGFVALKLTKRFVGGYIIGLRDRHLENMKFEIDNGTFFQIDFGYLLNRRPHFDANRFAVPNCVRNELKKFTVSIGEEMNGWDAFVKTSCEGFIVLRRKVGMILRIINLSFLFDQEFNEESVSDCIAKAFLLGKSEETAANSLIENLQSFSVQKMIKDRQHEILRWWRNAN</sequence>
<dbReference type="PROSITE" id="PS50290">
    <property type="entry name" value="PI3_4_KINASE_3"/>
    <property type="match status" value="1"/>
</dbReference>
<dbReference type="OMA" id="LRIMILH"/>
<dbReference type="InterPro" id="IPR011009">
    <property type="entry name" value="Kinase-like_dom_sf"/>
</dbReference>
<dbReference type="OrthoDB" id="381190at2759"/>
<dbReference type="GO" id="GO:0000045">
    <property type="term" value="P:autophagosome assembly"/>
    <property type="evidence" value="ECO:0007669"/>
    <property type="project" value="TreeGrafter"/>
</dbReference>
<evidence type="ECO:0000256" key="2">
    <source>
        <dbReference type="ARBA" id="ARBA00022777"/>
    </source>
</evidence>
<dbReference type="RefSeq" id="XP_004258355.1">
    <property type="nucleotide sequence ID" value="XM_004258307.1"/>
</dbReference>
<dbReference type="Gene3D" id="3.30.1010.10">
    <property type="entry name" value="Phosphatidylinositol 3-kinase Catalytic Subunit, Chain A, domain 4"/>
    <property type="match status" value="1"/>
</dbReference>
<dbReference type="GO" id="GO:0005768">
    <property type="term" value="C:endosome"/>
    <property type="evidence" value="ECO:0007669"/>
    <property type="project" value="TreeGrafter"/>
</dbReference>
<dbReference type="VEuPathDB" id="AmoebaDB:EIN_129240"/>
<dbReference type="GeneID" id="14890543"/>
<feature type="domain" description="PI3K/PI4K catalytic" evidence="3">
    <location>
        <begin position="181"/>
        <end position="485"/>
    </location>
</feature>
<name>L7FN72_ENTIV</name>
<dbReference type="GO" id="GO:0006897">
    <property type="term" value="P:endocytosis"/>
    <property type="evidence" value="ECO:0007669"/>
    <property type="project" value="TreeGrafter"/>
</dbReference>
<dbReference type="Proteomes" id="UP000014680">
    <property type="component" value="Unassembled WGS sequence"/>
</dbReference>
<dbReference type="GO" id="GO:0048015">
    <property type="term" value="P:phosphatidylinositol-mediated signaling"/>
    <property type="evidence" value="ECO:0007669"/>
    <property type="project" value="TreeGrafter"/>
</dbReference>
<evidence type="ECO:0000313" key="5">
    <source>
        <dbReference type="Proteomes" id="UP000014680"/>
    </source>
</evidence>
<protein>
    <recommendedName>
        <fullName evidence="3">PI3K/PI4K catalytic domain-containing protein</fullName>
    </recommendedName>
</protein>
<dbReference type="Gene3D" id="1.10.1070.11">
    <property type="entry name" value="Phosphatidylinositol 3-/4-kinase, catalytic domain"/>
    <property type="match status" value="1"/>
</dbReference>
<evidence type="ECO:0000256" key="1">
    <source>
        <dbReference type="ARBA" id="ARBA00022679"/>
    </source>
</evidence>
<proteinExistence type="predicted"/>
<organism evidence="4 5">
    <name type="scientific">Entamoeba invadens IP1</name>
    <dbReference type="NCBI Taxonomy" id="370355"/>
    <lineage>
        <taxon>Eukaryota</taxon>
        <taxon>Amoebozoa</taxon>
        <taxon>Evosea</taxon>
        <taxon>Archamoebae</taxon>
        <taxon>Mastigamoebida</taxon>
        <taxon>Entamoebidae</taxon>
        <taxon>Entamoeba</taxon>
    </lineage>
</organism>
<dbReference type="PANTHER" id="PTHR10048">
    <property type="entry name" value="PHOSPHATIDYLINOSITOL KINASE"/>
    <property type="match status" value="1"/>
</dbReference>
<dbReference type="AlphaFoldDB" id="L7FN72"/>
<evidence type="ECO:0000259" key="3">
    <source>
        <dbReference type="PROSITE" id="PS50290"/>
    </source>
</evidence>
<dbReference type="GO" id="GO:0016303">
    <property type="term" value="F:1-phosphatidylinositol-3-kinase activity"/>
    <property type="evidence" value="ECO:0007669"/>
    <property type="project" value="TreeGrafter"/>
</dbReference>
<dbReference type="SMART" id="SM00146">
    <property type="entry name" value="PI3Kc"/>
    <property type="match status" value="1"/>
</dbReference>
<gene>
    <name evidence="4" type="ORF">EIN_129240</name>
</gene>
<dbReference type="EMBL" id="KB206458">
    <property type="protein sequence ID" value="ELP91584.1"/>
    <property type="molecule type" value="Genomic_DNA"/>
</dbReference>
<dbReference type="GO" id="GO:0000407">
    <property type="term" value="C:phagophore assembly site"/>
    <property type="evidence" value="ECO:0007669"/>
    <property type="project" value="TreeGrafter"/>
</dbReference>
<dbReference type="PANTHER" id="PTHR10048:SF7">
    <property type="entry name" value="PHOSPHATIDYLINOSITOL 3-KINASE CATALYTIC SUBUNIT TYPE 3"/>
    <property type="match status" value="1"/>
</dbReference>
<dbReference type="SUPFAM" id="SSF56112">
    <property type="entry name" value="Protein kinase-like (PK-like)"/>
    <property type="match status" value="1"/>
</dbReference>
<dbReference type="InterPro" id="IPR015433">
    <property type="entry name" value="PI3/4_kinase"/>
</dbReference>
<accession>L7FN72</accession>
<dbReference type="InterPro" id="IPR036940">
    <property type="entry name" value="PI3/4_kinase_cat_sf"/>
</dbReference>
<dbReference type="KEGG" id="eiv:EIN_129240"/>
<dbReference type="GO" id="GO:0005777">
    <property type="term" value="C:peroxisome"/>
    <property type="evidence" value="ECO:0007669"/>
    <property type="project" value="TreeGrafter"/>
</dbReference>
<dbReference type="Pfam" id="PF00454">
    <property type="entry name" value="PI3_PI4_kinase"/>
    <property type="match status" value="1"/>
</dbReference>
<keyword evidence="2" id="KW-0418">Kinase</keyword>
<evidence type="ECO:0000313" key="4">
    <source>
        <dbReference type="EMBL" id="ELP91584.1"/>
    </source>
</evidence>
<reference evidence="4 5" key="1">
    <citation type="submission" date="2012-10" db="EMBL/GenBank/DDBJ databases">
        <authorList>
            <person name="Zafar N."/>
            <person name="Inman J."/>
            <person name="Hall N."/>
            <person name="Lorenzi H."/>
            <person name="Caler E."/>
        </authorList>
    </citation>
    <scope>NUCLEOTIDE SEQUENCE [LARGE SCALE GENOMIC DNA]</scope>
    <source>
        <strain evidence="4 5">IP1</strain>
    </source>
</reference>
<keyword evidence="5" id="KW-1185">Reference proteome</keyword>